<evidence type="ECO:0000313" key="2">
    <source>
        <dbReference type="EMBL" id="MFB9072810.1"/>
    </source>
</evidence>
<keyword evidence="3" id="KW-1185">Reference proteome</keyword>
<accession>A0ABV5G1J9</accession>
<feature type="compositionally biased region" description="Low complexity" evidence="1">
    <location>
        <begin position="1"/>
        <end position="24"/>
    </location>
</feature>
<feature type="region of interest" description="Disordered" evidence="1">
    <location>
        <begin position="1"/>
        <end position="62"/>
    </location>
</feature>
<reference evidence="2 3" key="1">
    <citation type="submission" date="2024-09" db="EMBL/GenBank/DDBJ databases">
        <authorList>
            <person name="Sun Q."/>
            <person name="Mori K."/>
        </authorList>
    </citation>
    <scope>NUCLEOTIDE SEQUENCE [LARGE SCALE GENOMIC DNA]</scope>
    <source>
        <strain evidence="2 3">CCM 7609</strain>
    </source>
</reference>
<proteinExistence type="predicted"/>
<evidence type="ECO:0000313" key="3">
    <source>
        <dbReference type="Proteomes" id="UP001589575"/>
    </source>
</evidence>
<dbReference type="EMBL" id="JBHMFI010000001">
    <property type="protein sequence ID" value="MFB9072810.1"/>
    <property type="molecule type" value="Genomic_DNA"/>
</dbReference>
<name>A0ABV5G1J9_9MICC</name>
<evidence type="ECO:0000256" key="1">
    <source>
        <dbReference type="SAM" id="MobiDB-lite"/>
    </source>
</evidence>
<comment type="caution">
    <text evidence="2">The sequence shown here is derived from an EMBL/GenBank/DDBJ whole genome shotgun (WGS) entry which is preliminary data.</text>
</comment>
<gene>
    <name evidence="2" type="ORF">ACFFX0_17030</name>
</gene>
<protein>
    <submittedName>
        <fullName evidence="2">Uncharacterized protein</fullName>
    </submittedName>
</protein>
<dbReference type="Proteomes" id="UP001589575">
    <property type="component" value="Unassembled WGS sequence"/>
</dbReference>
<organism evidence="2 3">
    <name type="scientific">Citricoccus parietis</name>
    <dbReference type="NCBI Taxonomy" id="592307"/>
    <lineage>
        <taxon>Bacteria</taxon>
        <taxon>Bacillati</taxon>
        <taxon>Actinomycetota</taxon>
        <taxon>Actinomycetes</taxon>
        <taxon>Micrococcales</taxon>
        <taxon>Micrococcaceae</taxon>
        <taxon>Citricoccus</taxon>
    </lineage>
</organism>
<feature type="compositionally biased region" description="Polar residues" evidence="1">
    <location>
        <begin position="32"/>
        <end position="47"/>
    </location>
</feature>
<sequence length="84" mass="8587">MTTAANAGGPESSASGPSSARHPSCLTRNGRRSGTTSPCRRTSSSFPGDQHPGPHLAVDGYLGSAPRGRCEVIHRPPVPLPGRG</sequence>